<comment type="caution">
    <text evidence="2">The sequence shown here is derived from an EMBL/GenBank/DDBJ whole genome shotgun (WGS) entry which is preliminary data.</text>
</comment>
<reference evidence="2 3" key="1">
    <citation type="submission" date="2020-05" db="EMBL/GenBank/DDBJ databases">
        <title>Nakamurella sp. DB0629 isolated from air conditioner.</title>
        <authorList>
            <person name="Kim D.H."/>
            <person name="Kim D.-U."/>
        </authorList>
    </citation>
    <scope>NUCLEOTIDE SEQUENCE [LARGE SCALE GENOMIC DNA]</scope>
    <source>
        <strain evidence="2 3">DB0629</strain>
    </source>
</reference>
<name>A0A849ACM3_9ACTN</name>
<accession>A0A849ACM3</accession>
<dbReference type="RefSeq" id="WP_171200638.1">
    <property type="nucleotide sequence ID" value="NZ_JABEND010000009.1"/>
</dbReference>
<dbReference type="EMBL" id="JABEND010000009">
    <property type="protein sequence ID" value="NNG36931.1"/>
    <property type="molecule type" value="Genomic_DNA"/>
</dbReference>
<dbReference type="Proteomes" id="UP000562984">
    <property type="component" value="Unassembled WGS sequence"/>
</dbReference>
<evidence type="ECO:0000313" key="3">
    <source>
        <dbReference type="Proteomes" id="UP000562984"/>
    </source>
</evidence>
<sequence>MKKQESPGFSRGEQVNYHRCTTDQCDQWTDREHCDDCEDERQARREVPTLPRLSRGDRREADPMPELQQDL</sequence>
<feature type="compositionally biased region" description="Basic and acidic residues" evidence="1">
    <location>
        <begin position="36"/>
        <end position="47"/>
    </location>
</feature>
<evidence type="ECO:0000313" key="2">
    <source>
        <dbReference type="EMBL" id="NNG36931.1"/>
    </source>
</evidence>
<feature type="region of interest" description="Disordered" evidence="1">
    <location>
        <begin position="36"/>
        <end position="71"/>
    </location>
</feature>
<protein>
    <submittedName>
        <fullName evidence="2">Uncharacterized protein</fullName>
    </submittedName>
</protein>
<organism evidence="2 3">
    <name type="scientific">Nakamurella aerolata</name>
    <dbReference type="NCBI Taxonomy" id="1656892"/>
    <lineage>
        <taxon>Bacteria</taxon>
        <taxon>Bacillati</taxon>
        <taxon>Actinomycetota</taxon>
        <taxon>Actinomycetes</taxon>
        <taxon>Nakamurellales</taxon>
        <taxon>Nakamurellaceae</taxon>
        <taxon>Nakamurella</taxon>
    </lineage>
</organism>
<evidence type="ECO:0000256" key="1">
    <source>
        <dbReference type="SAM" id="MobiDB-lite"/>
    </source>
</evidence>
<dbReference type="AlphaFoldDB" id="A0A849ACM3"/>
<gene>
    <name evidence="2" type="ORF">HKD39_14670</name>
</gene>
<keyword evidence="3" id="KW-1185">Reference proteome</keyword>
<proteinExistence type="predicted"/>